<dbReference type="InterPro" id="IPR019268">
    <property type="entry name" value="DUF2278"/>
</dbReference>
<reference evidence="1 2" key="1">
    <citation type="submission" date="2017-06" db="EMBL/GenBank/DDBJ databases">
        <title>Comparative genomic analysis of Ambrosia Fusariam Clade fungi.</title>
        <authorList>
            <person name="Stajich J.E."/>
            <person name="Carrillo J."/>
            <person name="Kijimoto T."/>
            <person name="Eskalen A."/>
            <person name="O'Donnell K."/>
            <person name="Kasson M."/>
        </authorList>
    </citation>
    <scope>NUCLEOTIDE SEQUENCE [LARGE SCALE GENOMIC DNA]</scope>
    <source>
        <strain evidence="1 2">NRRL62584</strain>
    </source>
</reference>
<organism evidence="1 2">
    <name type="scientific">Fusarium duplospermum</name>
    <dbReference type="NCBI Taxonomy" id="1325734"/>
    <lineage>
        <taxon>Eukaryota</taxon>
        <taxon>Fungi</taxon>
        <taxon>Dikarya</taxon>
        <taxon>Ascomycota</taxon>
        <taxon>Pezizomycotina</taxon>
        <taxon>Sordariomycetes</taxon>
        <taxon>Hypocreomycetidae</taxon>
        <taxon>Hypocreales</taxon>
        <taxon>Nectriaceae</taxon>
        <taxon>Fusarium</taxon>
        <taxon>Fusarium solani species complex</taxon>
    </lineage>
</organism>
<dbReference type="STRING" id="1325734.A0A428R478"/>
<dbReference type="OrthoDB" id="2580841at2759"/>
<sequence>MPIRNFGVWKGKLADLTSSPRRLDTHIYLLLDQGDKTGIYEAIINNKSGPHPESGLIFWLHQDCHPTNPIRTETGLGPNLFGGVIANPEVGEVVPMDHTLDEYISHLVDRARECDATVYIFGQSDQGRLRNIHRNQGSVGPWRIENGRGADGGIFIEYPDGSWDVLLMAFLGQSISSTEGGYERGGSLTHHMEVHGRIPVEGPTEILPDNPDLALIPRIAIVALEFGEVDDDVAQPHKVHLCNMTNEPVPIKGWRIRFKDDSFFPIDTEEVLPPRGGRVIVDVPYILVTATVDELMLQDASEKPWDAVSITERDRERSGSMIYFGRWIAKRPPITVP</sequence>
<evidence type="ECO:0008006" key="3">
    <source>
        <dbReference type="Google" id="ProtNLM"/>
    </source>
</evidence>
<dbReference type="Proteomes" id="UP000288168">
    <property type="component" value="Unassembled WGS sequence"/>
</dbReference>
<keyword evidence="2" id="KW-1185">Reference proteome</keyword>
<accession>A0A428R478</accession>
<protein>
    <recommendedName>
        <fullName evidence="3">LTD domain-containing protein</fullName>
    </recommendedName>
</protein>
<dbReference type="Pfam" id="PF10042">
    <property type="entry name" value="DUF2278"/>
    <property type="match status" value="1"/>
</dbReference>
<dbReference type="AlphaFoldDB" id="A0A428R478"/>
<comment type="caution">
    <text evidence="1">The sequence shown here is derived from an EMBL/GenBank/DDBJ whole genome shotgun (WGS) entry which is preliminary data.</text>
</comment>
<dbReference type="EMBL" id="NKCI01000004">
    <property type="protein sequence ID" value="RSL72330.1"/>
    <property type="molecule type" value="Genomic_DNA"/>
</dbReference>
<evidence type="ECO:0000313" key="2">
    <source>
        <dbReference type="Proteomes" id="UP000288168"/>
    </source>
</evidence>
<proteinExistence type="predicted"/>
<name>A0A428R478_9HYPO</name>
<gene>
    <name evidence="1" type="ORF">CEP54_000857</name>
</gene>
<evidence type="ECO:0000313" key="1">
    <source>
        <dbReference type="EMBL" id="RSL72330.1"/>
    </source>
</evidence>